<reference evidence="6" key="1">
    <citation type="journal article" date="2020" name="Stud. Mycol.">
        <title>101 Dothideomycetes genomes: a test case for predicting lifestyles and emergence of pathogens.</title>
        <authorList>
            <person name="Haridas S."/>
            <person name="Albert R."/>
            <person name="Binder M."/>
            <person name="Bloem J."/>
            <person name="Labutti K."/>
            <person name="Salamov A."/>
            <person name="Andreopoulos B."/>
            <person name="Baker S."/>
            <person name="Barry K."/>
            <person name="Bills G."/>
            <person name="Bluhm B."/>
            <person name="Cannon C."/>
            <person name="Castanera R."/>
            <person name="Culley D."/>
            <person name="Daum C."/>
            <person name="Ezra D."/>
            <person name="Gonzalez J."/>
            <person name="Henrissat B."/>
            <person name="Kuo A."/>
            <person name="Liang C."/>
            <person name="Lipzen A."/>
            <person name="Lutzoni F."/>
            <person name="Magnuson J."/>
            <person name="Mondo S."/>
            <person name="Nolan M."/>
            <person name="Ohm R."/>
            <person name="Pangilinan J."/>
            <person name="Park H.-J."/>
            <person name="Ramirez L."/>
            <person name="Alfaro M."/>
            <person name="Sun H."/>
            <person name="Tritt A."/>
            <person name="Yoshinaga Y."/>
            <person name="Zwiers L.-H."/>
            <person name="Turgeon B."/>
            <person name="Goodwin S."/>
            <person name="Spatafora J."/>
            <person name="Crous P."/>
            <person name="Grigoriev I."/>
        </authorList>
    </citation>
    <scope>NUCLEOTIDE SEQUENCE</scope>
    <source>
        <strain evidence="6">CBS 122368</strain>
    </source>
</reference>
<evidence type="ECO:0000313" key="6">
    <source>
        <dbReference type="EMBL" id="KAF2256879.1"/>
    </source>
</evidence>
<dbReference type="GeneID" id="54576361"/>
<dbReference type="GO" id="GO:0006338">
    <property type="term" value="P:chromatin remodeling"/>
    <property type="evidence" value="ECO:0007669"/>
    <property type="project" value="TreeGrafter"/>
</dbReference>
<dbReference type="Pfam" id="PF00439">
    <property type="entry name" value="Bromodomain"/>
    <property type="match status" value="2"/>
</dbReference>
<evidence type="ECO:0000256" key="1">
    <source>
        <dbReference type="ARBA" id="ARBA00023117"/>
    </source>
</evidence>
<dbReference type="GO" id="GO:0000785">
    <property type="term" value="C:chromatin"/>
    <property type="evidence" value="ECO:0007669"/>
    <property type="project" value="TreeGrafter"/>
</dbReference>
<feature type="compositionally biased region" description="Basic and acidic residues" evidence="3">
    <location>
        <begin position="470"/>
        <end position="491"/>
    </location>
</feature>
<feature type="compositionally biased region" description="Basic and acidic residues" evidence="3">
    <location>
        <begin position="819"/>
        <end position="832"/>
    </location>
</feature>
<dbReference type="InterPro" id="IPR050935">
    <property type="entry name" value="Bromo_chromatin_reader"/>
</dbReference>
<feature type="compositionally biased region" description="Polar residues" evidence="3">
    <location>
        <begin position="275"/>
        <end position="290"/>
    </location>
</feature>
<feature type="region of interest" description="Disordered" evidence="3">
    <location>
        <begin position="666"/>
        <end position="730"/>
    </location>
</feature>
<feature type="compositionally biased region" description="Basic and acidic residues" evidence="3">
    <location>
        <begin position="243"/>
        <end position="255"/>
    </location>
</feature>
<dbReference type="Gene3D" id="1.20.1270.220">
    <property type="match status" value="1"/>
</dbReference>
<dbReference type="CDD" id="cd05500">
    <property type="entry name" value="Bromo_BDF1_2_I"/>
    <property type="match status" value="1"/>
</dbReference>
<dbReference type="OrthoDB" id="784962at2759"/>
<gene>
    <name evidence="6" type="ORF">BU26DRAFT_413699</name>
</gene>
<proteinExistence type="predicted"/>
<dbReference type="Pfam" id="PF17035">
    <property type="entry name" value="BET"/>
    <property type="match status" value="1"/>
</dbReference>
<feature type="domain" description="NET" evidence="5">
    <location>
        <begin position="711"/>
        <end position="793"/>
    </location>
</feature>
<dbReference type="EMBL" id="ML987189">
    <property type="protein sequence ID" value="KAF2256879.1"/>
    <property type="molecule type" value="Genomic_DNA"/>
</dbReference>
<feature type="compositionally biased region" description="Acidic residues" evidence="3">
    <location>
        <begin position="634"/>
        <end position="645"/>
    </location>
</feature>
<feature type="region of interest" description="Disordered" evidence="3">
    <location>
        <begin position="619"/>
        <end position="647"/>
    </location>
</feature>
<dbReference type="SUPFAM" id="SSF47370">
    <property type="entry name" value="Bromodomain"/>
    <property type="match status" value="2"/>
</dbReference>
<dbReference type="Proteomes" id="UP000800094">
    <property type="component" value="Unassembled WGS sequence"/>
</dbReference>
<dbReference type="PROSITE" id="PS51525">
    <property type="entry name" value="NET"/>
    <property type="match status" value="1"/>
</dbReference>
<feature type="compositionally biased region" description="Polar residues" evidence="3">
    <location>
        <begin position="99"/>
        <end position="120"/>
    </location>
</feature>
<protein>
    <submittedName>
        <fullName evidence="6">Bromodomain-containing protein</fullName>
    </submittedName>
</protein>
<dbReference type="InterPro" id="IPR027353">
    <property type="entry name" value="NET_dom"/>
</dbReference>
<feature type="compositionally biased region" description="Polar residues" evidence="3">
    <location>
        <begin position="182"/>
        <end position="220"/>
    </location>
</feature>
<evidence type="ECO:0000259" key="5">
    <source>
        <dbReference type="PROSITE" id="PS51525"/>
    </source>
</evidence>
<dbReference type="PANTHER" id="PTHR22880:SF225">
    <property type="entry name" value="BROMODOMAIN-CONTAINING PROTEIN BET-1-RELATED"/>
    <property type="match status" value="1"/>
</dbReference>
<evidence type="ECO:0000256" key="2">
    <source>
        <dbReference type="PROSITE-ProRule" id="PRU00035"/>
    </source>
</evidence>
<dbReference type="PRINTS" id="PR00503">
    <property type="entry name" value="BROMODOMAIN"/>
</dbReference>
<evidence type="ECO:0000259" key="4">
    <source>
        <dbReference type="PROSITE" id="PS50014"/>
    </source>
</evidence>
<feature type="non-terminal residue" evidence="6">
    <location>
        <position position="1"/>
    </location>
</feature>
<name>A0A6A6J2D4_9PLEO</name>
<dbReference type="SMART" id="SM00297">
    <property type="entry name" value="BROMO"/>
    <property type="match status" value="2"/>
</dbReference>
<feature type="region of interest" description="Disordered" evidence="3">
    <location>
        <begin position="783"/>
        <end position="868"/>
    </location>
</feature>
<feature type="compositionally biased region" description="Acidic residues" evidence="3">
    <location>
        <begin position="855"/>
        <end position="868"/>
    </location>
</feature>
<feature type="compositionally biased region" description="Basic residues" evidence="3">
    <location>
        <begin position="672"/>
        <end position="697"/>
    </location>
</feature>
<feature type="region of interest" description="Disordered" evidence="3">
    <location>
        <begin position="98"/>
        <end position="255"/>
    </location>
</feature>
<dbReference type="InterPro" id="IPR001487">
    <property type="entry name" value="Bromodomain"/>
</dbReference>
<dbReference type="RefSeq" id="XP_033691883.1">
    <property type="nucleotide sequence ID" value="XM_033823031.1"/>
</dbReference>
<dbReference type="Gene3D" id="1.20.920.10">
    <property type="entry name" value="Bromodomain-like"/>
    <property type="match status" value="2"/>
</dbReference>
<evidence type="ECO:0000313" key="7">
    <source>
        <dbReference type="Proteomes" id="UP000800094"/>
    </source>
</evidence>
<feature type="region of interest" description="Disordered" evidence="3">
    <location>
        <begin position="410"/>
        <end position="502"/>
    </location>
</feature>
<dbReference type="InterPro" id="IPR038336">
    <property type="entry name" value="NET_sf"/>
</dbReference>
<feature type="region of interest" description="Disordered" evidence="3">
    <location>
        <begin position="271"/>
        <end position="294"/>
    </location>
</feature>
<accession>A0A6A6J2D4</accession>
<feature type="compositionally biased region" description="Low complexity" evidence="3">
    <location>
        <begin position="438"/>
        <end position="461"/>
    </location>
</feature>
<dbReference type="InterPro" id="IPR036427">
    <property type="entry name" value="Bromodomain-like_sf"/>
</dbReference>
<sequence length="868" mass="94671">SAARKTAHLFHGLMAVMTSSAFDKVALDLKATSLPPADAMAMDTETNGVHDLVLDQPDSHAPEDAAQPQPTVNGSHKADTLEPTTNVSSGIEGVAQFLPDSQTDNNSLFGSESGVPSITNAVEAPTSDVRDEAGPDPITQQAESTQKVPETQLAAAEEPSGGPVQSDAMELSQDGPDASGTAADSSAPPTNSMTELTIETQQSTASPSQMPMTQSPTNLDQEMEDAPSSGKVRPREDDDVDAPEAKRTKTEEDTVGEVEFKVPELPAHVDDVNGSAPTSAHAQEPSSVQEAATYEEWPSSPINTLQHRFLIDRIRNTKKIKVSAAFKEPVDPVALNIPQYPELVKNPMDLGTMENKLKEGRYTHVREFMEDLDLIVNNSVLFNGKDHPVTQAGYNLRAYFLKGMGKMPREGVEEPAKQAKAKKPSVPVATKPRRESRTAPTTAKSPTAPTPTAASPQTAWPLNADGTPLIRRDSSSANNDRPKREIHRPPSKDLPYATAKPRKKKYQQELKFCESVIAEIMKPKYAKCTYPFIAPVDPVALNIPSYLKIIKKPMDFGTIEKNLKAGAYQSAKDFYNDAQLVFANCYKFNPEGDDVHKAGKQLNELFNKLWEEKAEWLAQHAPEAEPPSPGSAYSDEEEEEEEEDPAQAQFLAIQKQIQALNETAQQLLQQQKGKRASPKASSKKKTKAATQPKKKHAPLSVPPPAAKPGRAKPRAKAPAPLSYTQKQEISDGISTLGDADMRRAVQIIKNGCPNLANANEDEMELDMDEINDDTLRELFRFIKSVRGPKASVPDDDYDPPRPAPRQPTASRPKKNKPMGKSEQEENLRRIQEKMNSFHGAVSGSSQSPPANHDESSDDESSASESEEE</sequence>
<dbReference type="PROSITE" id="PS50014">
    <property type="entry name" value="BROMODOMAIN_2"/>
    <property type="match status" value="2"/>
</dbReference>
<dbReference type="PANTHER" id="PTHR22880">
    <property type="entry name" value="FALZ-RELATED BROMODOMAIN-CONTAINING PROTEINS"/>
    <property type="match status" value="1"/>
</dbReference>
<feature type="domain" description="Bromo" evidence="4">
    <location>
        <begin position="318"/>
        <end position="390"/>
    </location>
</feature>
<dbReference type="GO" id="GO:0005634">
    <property type="term" value="C:nucleus"/>
    <property type="evidence" value="ECO:0007669"/>
    <property type="project" value="TreeGrafter"/>
</dbReference>
<dbReference type="CDD" id="cd05499">
    <property type="entry name" value="Bromo_BDF1_2_II"/>
    <property type="match status" value="1"/>
</dbReference>
<organism evidence="6 7">
    <name type="scientific">Trematosphaeria pertusa</name>
    <dbReference type="NCBI Taxonomy" id="390896"/>
    <lineage>
        <taxon>Eukaryota</taxon>
        <taxon>Fungi</taxon>
        <taxon>Dikarya</taxon>
        <taxon>Ascomycota</taxon>
        <taxon>Pezizomycotina</taxon>
        <taxon>Dothideomycetes</taxon>
        <taxon>Pleosporomycetidae</taxon>
        <taxon>Pleosporales</taxon>
        <taxon>Massarineae</taxon>
        <taxon>Trematosphaeriaceae</taxon>
        <taxon>Trematosphaeria</taxon>
    </lineage>
</organism>
<feature type="region of interest" description="Disordered" evidence="3">
    <location>
        <begin position="52"/>
        <end position="86"/>
    </location>
</feature>
<keyword evidence="7" id="KW-1185">Reference proteome</keyword>
<feature type="compositionally biased region" description="Polar residues" evidence="3">
    <location>
        <begin position="138"/>
        <end position="149"/>
    </location>
</feature>
<feature type="domain" description="Bromo" evidence="4">
    <location>
        <begin position="524"/>
        <end position="596"/>
    </location>
</feature>
<evidence type="ECO:0000256" key="3">
    <source>
        <dbReference type="SAM" id="MobiDB-lite"/>
    </source>
</evidence>
<dbReference type="GO" id="GO:0006355">
    <property type="term" value="P:regulation of DNA-templated transcription"/>
    <property type="evidence" value="ECO:0007669"/>
    <property type="project" value="TreeGrafter"/>
</dbReference>
<dbReference type="AlphaFoldDB" id="A0A6A6J2D4"/>
<keyword evidence="1 2" id="KW-0103">Bromodomain</keyword>